<comment type="caution">
    <text evidence="5">The sequence shown here is derived from an EMBL/GenBank/DDBJ whole genome shotgun (WGS) entry which is preliminary data.</text>
</comment>
<dbReference type="InterPro" id="IPR011047">
    <property type="entry name" value="Quinoprotein_ADH-like_sf"/>
</dbReference>
<reference evidence="5 6" key="1">
    <citation type="submission" date="2023-10" db="EMBL/GenBank/DDBJ databases">
        <title>Genomes of two closely related lineages of the louse Polyplax serrata with different host specificities.</title>
        <authorList>
            <person name="Martinu J."/>
            <person name="Tarabai H."/>
            <person name="Stefka J."/>
            <person name="Hypsa V."/>
        </authorList>
    </citation>
    <scope>NUCLEOTIDE SEQUENCE [LARGE SCALE GENOMIC DNA]</scope>
    <source>
        <strain evidence="5">HR10_N</strain>
    </source>
</reference>
<dbReference type="EMBL" id="JAWJWE010000010">
    <property type="protein sequence ID" value="KAK6630660.1"/>
    <property type="molecule type" value="Genomic_DNA"/>
</dbReference>
<dbReference type="AlphaFoldDB" id="A0AAN8P4C1"/>
<protein>
    <recommendedName>
        <fullName evidence="7">Cilia- and flagella-associated protein 57</fullName>
    </recommendedName>
</protein>
<dbReference type="InterPro" id="IPR036322">
    <property type="entry name" value="WD40_repeat_dom_sf"/>
</dbReference>
<feature type="coiled-coil region" evidence="4">
    <location>
        <begin position="850"/>
        <end position="1028"/>
    </location>
</feature>
<feature type="coiled-coil region" evidence="4">
    <location>
        <begin position="1092"/>
        <end position="1206"/>
    </location>
</feature>
<name>A0AAN8P4C1_POLSC</name>
<evidence type="ECO:0000313" key="5">
    <source>
        <dbReference type="EMBL" id="KAK6630660.1"/>
    </source>
</evidence>
<organism evidence="5 6">
    <name type="scientific">Polyplax serrata</name>
    <name type="common">Common mouse louse</name>
    <dbReference type="NCBI Taxonomy" id="468196"/>
    <lineage>
        <taxon>Eukaryota</taxon>
        <taxon>Metazoa</taxon>
        <taxon>Ecdysozoa</taxon>
        <taxon>Arthropoda</taxon>
        <taxon>Hexapoda</taxon>
        <taxon>Insecta</taxon>
        <taxon>Pterygota</taxon>
        <taxon>Neoptera</taxon>
        <taxon>Paraneoptera</taxon>
        <taxon>Psocodea</taxon>
        <taxon>Troctomorpha</taxon>
        <taxon>Phthiraptera</taxon>
        <taxon>Anoplura</taxon>
        <taxon>Polyplacidae</taxon>
        <taxon>Polyplax</taxon>
    </lineage>
</organism>
<dbReference type="Pfam" id="PF00400">
    <property type="entry name" value="WD40"/>
    <property type="match status" value="2"/>
</dbReference>
<feature type="coiled-coil region" evidence="4">
    <location>
        <begin position="702"/>
        <end position="765"/>
    </location>
</feature>
<dbReference type="PANTHER" id="PTHR32215">
    <property type="entry name" value="CILIA- AND FLAGELLA-ASSOCIATED PROTEIN 57"/>
    <property type="match status" value="1"/>
</dbReference>
<dbReference type="PANTHER" id="PTHR32215:SF0">
    <property type="entry name" value="CILIA- AND FLAGELLA-ASSOCIATED PROTEIN 57"/>
    <property type="match status" value="1"/>
</dbReference>
<dbReference type="PROSITE" id="PS50294">
    <property type="entry name" value="WD_REPEATS_REGION"/>
    <property type="match status" value="1"/>
</dbReference>
<accession>A0AAN8P4C1</accession>
<evidence type="ECO:0000256" key="2">
    <source>
        <dbReference type="ARBA" id="ARBA00022737"/>
    </source>
</evidence>
<evidence type="ECO:0000256" key="4">
    <source>
        <dbReference type="SAM" id="Coils"/>
    </source>
</evidence>
<keyword evidence="2" id="KW-0677">Repeat</keyword>
<dbReference type="SMART" id="SM00320">
    <property type="entry name" value="WD40"/>
    <property type="match status" value="4"/>
</dbReference>
<dbReference type="Proteomes" id="UP001372834">
    <property type="component" value="Unassembled WGS sequence"/>
</dbReference>
<dbReference type="InterPro" id="IPR052993">
    <property type="entry name" value="CFA-57"/>
</dbReference>
<dbReference type="SUPFAM" id="SSF50978">
    <property type="entry name" value="WD40 repeat-like"/>
    <property type="match status" value="1"/>
</dbReference>
<dbReference type="SUPFAM" id="SSF50998">
    <property type="entry name" value="Quinoprotein alcohol dehydrogenase-like"/>
    <property type="match status" value="1"/>
</dbReference>
<dbReference type="InterPro" id="IPR015943">
    <property type="entry name" value="WD40/YVTN_repeat-like_dom_sf"/>
</dbReference>
<evidence type="ECO:0000256" key="3">
    <source>
        <dbReference type="PROSITE-ProRule" id="PRU00221"/>
    </source>
</evidence>
<evidence type="ECO:0000313" key="6">
    <source>
        <dbReference type="Proteomes" id="UP001372834"/>
    </source>
</evidence>
<keyword evidence="1 3" id="KW-0853">WD repeat</keyword>
<dbReference type="InterPro" id="IPR019775">
    <property type="entry name" value="WD40_repeat_CS"/>
</dbReference>
<dbReference type="PROSITE" id="PS50082">
    <property type="entry name" value="WD_REPEATS_2"/>
    <property type="match status" value="2"/>
</dbReference>
<dbReference type="InterPro" id="IPR001680">
    <property type="entry name" value="WD40_rpt"/>
</dbReference>
<sequence>MATAEITPRVVFSLRHQVRHNAHYISDFQILYPAGSVLIMHNFVEKRQRHIKLFEKSVFLEMIVVSPSRKFAAIIQNSEKGQILVFDMQTLKKRRVLNLPHESVTNRFETLAFTHDDMYIMAITGEPDWNMVCYNWTKGKVSSVTKAIHPGTSVTQVCCSPVSNGEIFLIGHNLFRLMTLNETVWRQYGFQKVDQLDVTSGAWLSGDTVICGTSDAKLFFVENGELKGVFNAFNSLVINIKDKDEVQFQQVTSSSLLTTKKLSSEKENSDLTVRTIIAFPKGFAYSCGIGLVHLFEKDKNKYKKRNVFVIEDPIVQDLHGANINVVKHLSINVSQDKLLATTNRAQLYMVRLWGPDLNVAPQIPFRHLGEILHNGPINGLALCVWKPIFATSGKFDRTVQIWNFETETVQIVKRYTEDIYCIDIHPTGTFMAIGFADRVDFSLILMNDVQCGRRVPFRNISSCLYSNQGNYLGLASENVVEIYSTVMYSSVHILKGHIGNVSRMQWTIDDKRLVTCGIDGYILTWDIIKGELMGEIVTPGVCYLDIAVPGDGKVIYAVGDDGLIKEIVDGTIMKAVGLNQTTINNITLSRSNALMFLSSGTSDVMSVKMPLTDPPDFTLYPFHASKVTQIKISFDDSTLITVSDGGSIILWKLSLGEEKTVAVDKNFMYSTEVLINKTQLEQHIHMMKNLSQKLYEMEMGQAREMRDTENRYSEKIKEMHENYASLIEELKEKIEETETVHRKQLVNMGKEVEQLRETQENEKKTMIDNYTSKLKVEYEKVQSLDSLKEVTVRNFDEMVEDLTRCKEEETNELIRLYEQKLLDVDNALKESHEENQKNIEEHEISKQYVEDDADRELVETKAKYEKILKEEKEQNVTLKDEAIHMRKKFAEAHKERIEFRVKLEHLQGEQQKLQSNIQALEKDITDLKTEIVERDSALKEKDEKIILLKRRIQEMEKYKFVLDYKIKELNNQIDPKDREIRERKEEILDMETELANLKKINSSLELQVTELKEKIAGTEKEVINFERLQNSSSVTLKQMKIDIYSLYQQLTDYKKLKDGIMKLYHKYNRDDVTVSKDMYGDTDAQRDFVIQREFLEKTILALRSTLDKSQQNKTDRRKVLQDNVILLEELNNIRKQMKETVTAVRNLERMIGMKYNKSMAPSEAYGKMQQALKKQEEIKDTYKTVINEAETETNELTNQARHKELKLMTLLHGETADT</sequence>
<dbReference type="Gene3D" id="2.130.10.10">
    <property type="entry name" value="YVTN repeat-like/Quinoprotein amine dehydrogenase"/>
    <property type="match status" value="2"/>
</dbReference>
<feature type="repeat" description="WD" evidence="3">
    <location>
        <begin position="620"/>
        <end position="661"/>
    </location>
</feature>
<gene>
    <name evidence="5" type="ORF">RUM43_014645</name>
</gene>
<dbReference type="Gene3D" id="1.10.287.1490">
    <property type="match status" value="1"/>
</dbReference>
<evidence type="ECO:0000256" key="1">
    <source>
        <dbReference type="ARBA" id="ARBA00022574"/>
    </source>
</evidence>
<keyword evidence="4" id="KW-0175">Coiled coil</keyword>
<dbReference type="PROSITE" id="PS00678">
    <property type="entry name" value="WD_REPEATS_1"/>
    <property type="match status" value="1"/>
</dbReference>
<feature type="repeat" description="WD" evidence="3">
    <location>
        <begin position="494"/>
        <end position="535"/>
    </location>
</feature>
<proteinExistence type="predicted"/>
<evidence type="ECO:0008006" key="7">
    <source>
        <dbReference type="Google" id="ProtNLM"/>
    </source>
</evidence>